<evidence type="ECO:0000313" key="3">
    <source>
        <dbReference type="Proteomes" id="UP001302072"/>
    </source>
</evidence>
<protein>
    <submittedName>
        <fullName evidence="2">SHOCT domain-containing protein</fullName>
    </submittedName>
</protein>
<dbReference type="EMBL" id="CP115541">
    <property type="protein sequence ID" value="WNH53835.1"/>
    <property type="molecule type" value="Genomic_DNA"/>
</dbReference>
<feature type="transmembrane region" description="Helical" evidence="1">
    <location>
        <begin position="6"/>
        <end position="28"/>
    </location>
</feature>
<evidence type="ECO:0000256" key="1">
    <source>
        <dbReference type="SAM" id="Phobius"/>
    </source>
</evidence>
<dbReference type="Proteomes" id="UP001302072">
    <property type="component" value="Chromosome"/>
</dbReference>
<keyword evidence="1" id="KW-0812">Transmembrane</keyword>
<organism evidence="2 3">
    <name type="scientific">Stenotrophomonas oahuensis</name>
    <dbReference type="NCBI Taxonomy" id="3003271"/>
    <lineage>
        <taxon>Bacteria</taxon>
        <taxon>Pseudomonadati</taxon>
        <taxon>Pseudomonadota</taxon>
        <taxon>Gammaproteobacteria</taxon>
        <taxon>Lysobacterales</taxon>
        <taxon>Lysobacteraceae</taxon>
        <taxon>Stenotrophomonas</taxon>
    </lineage>
</organism>
<evidence type="ECO:0000313" key="2">
    <source>
        <dbReference type="EMBL" id="WNH53835.1"/>
    </source>
</evidence>
<keyword evidence="1" id="KW-1133">Transmembrane helix</keyword>
<reference evidence="2 3" key="1">
    <citation type="submission" date="2022-12" db="EMBL/GenBank/DDBJ databases">
        <title>Two new species, Stenotrophomonas aracearum and Stenotrophomonas oahuensis, isolated from Anthurium (Araceae family) in Hawaii.</title>
        <authorList>
            <person name="Chunag S.C."/>
            <person name="Dobhal S."/>
            <person name="Alvarez A."/>
            <person name="Arif M."/>
        </authorList>
    </citation>
    <scope>NUCLEOTIDE SEQUENCE [LARGE SCALE GENOMIC DNA]</scope>
    <source>
        <strain evidence="2 3">A5586</strain>
    </source>
</reference>
<keyword evidence="3" id="KW-1185">Reference proteome</keyword>
<keyword evidence="1" id="KW-0472">Membrane</keyword>
<gene>
    <name evidence="2" type="ORF">PDM29_06025</name>
</gene>
<accession>A0ABY9YTE4</accession>
<name>A0ABY9YTE4_9GAMM</name>
<proteinExistence type="predicted"/>
<dbReference type="RefSeq" id="WP_311192965.1">
    <property type="nucleotide sequence ID" value="NZ_CP115541.1"/>
</dbReference>
<sequence>MQQTMGWVQWLTWGTGVTVFAVVIGLIIRSVLRAARRAPEQPSAAAALAREAQLAPEVQAELAALNHRKDEGQITEAQYEQQRAELLRGR</sequence>